<dbReference type="PANTHER" id="PTHR48051:SF54">
    <property type="entry name" value="LEUCINE-RICH REPEAT-CONTAINING PROTEIN"/>
    <property type="match status" value="1"/>
</dbReference>
<dbReference type="SUPFAM" id="SSF52058">
    <property type="entry name" value="L domain-like"/>
    <property type="match status" value="1"/>
</dbReference>
<dbReference type="InterPro" id="IPR003591">
    <property type="entry name" value="Leu-rich_rpt_typical-subtyp"/>
</dbReference>
<dbReference type="Gene3D" id="3.80.10.10">
    <property type="entry name" value="Ribonuclease Inhibitor"/>
    <property type="match status" value="2"/>
</dbReference>
<feature type="domain" description="Roc" evidence="11">
    <location>
        <begin position="183"/>
        <end position="356"/>
    </location>
</feature>
<evidence type="ECO:0000256" key="2">
    <source>
        <dbReference type="ARBA" id="ARBA00022527"/>
    </source>
</evidence>
<dbReference type="Gene3D" id="1.10.10.10">
    <property type="entry name" value="Winged helix-like DNA-binding domain superfamily/Winged helix DNA-binding domain"/>
    <property type="match status" value="1"/>
</dbReference>
<evidence type="ECO:0000256" key="4">
    <source>
        <dbReference type="ARBA" id="ARBA00022679"/>
    </source>
</evidence>
<protein>
    <recommendedName>
        <fullName evidence="1">non-specific serine/threonine protein kinase</fullName>
        <ecNumber evidence="1">2.7.11.1</ecNumber>
    </recommendedName>
</protein>
<evidence type="ECO:0000256" key="3">
    <source>
        <dbReference type="ARBA" id="ARBA00022614"/>
    </source>
</evidence>
<dbReference type="InterPro" id="IPR032675">
    <property type="entry name" value="LRR_dom_sf"/>
</dbReference>
<comment type="catalytic activity">
    <reaction evidence="10">
        <text>L-seryl-[protein] + ATP = O-phospho-L-seryl-[protein] + ADP + H(+)</text>
        <dbReference type="Rhea" id="RHEA:17989"/>
        <dbReference type="Rhea" id="RHEA-COMP:9863"/>
        <dbReference type="Rhea" id="RHEA-COMP:11604"/>
        <dbReference type="ChEBI" id="CHEBI:15378"/>
        <dbReference type="ChEBI" id="CHEBI:29999"/>
        <dbReference type="ChEBI" id="CHEBI:30616"/>
        <dbReference type="ChEBI" id="CHEBI:83421"/>
        <dbReference type="ChEBI" id="CHEBI:456216"/>
        <dbReference type="EC" id="2.7.11.1"/>
    </reaction>
</comment>
<dbReference type="PROSITE" id="PS51424">
    <property type="entry name" value="ROC"/>
    <property type="match status" value="1"/>
</dbReference>
<evidence type="ECO:0000256" key="6">
    <source>
        <dbReference type="ARBA" id="ARBA00022741"/>
    </source>
</evidence>
<dbReference type="Pfam" id="PF13855">
    <property type="entry name" value="LRR_8"/>
    <property type="match status" value="1"/>
</dbReference>
<dbReference type="InterPro" id="IPR020859">
    <property type="entry name" value="ROC"/>
</dbReference>
<proteinExistence type="predicted"/>
<comment type="catalytic activity">
    <reaction evidence="9">
        <text>L-threonyl-[protein] + ATP = O-phospho-L-threonyl-[protein] + ADP + H(+)</text>
        <dbReference type="Rhea" id="RHEA:46608"/>
        <dbReference type="Rhea" id="RHEA-COMP:11060"/>
        <dbReference type="Rhea" id="RHEA-COMP:11605"/>
        <dbReference type="ChEBI" id="CHEBI:15378"/>
        <dbReference type="ChEBI" id="CHEBI:30013"/>
        <dbReference type="ChEBI" id="CHEBI:30616"/>
        <dbReference type="ChEBI" id="CHEBI:61977"/>
        <dbReference type="ChEBI" id="CHEBI:456216"/>
        <dbReference type="EC" id="2.7.11.1"/>
    </reaction>
</comment>
<dbReference type="Pfam" id="PF08477">
    <property type="entry name" value="Roc"/>
    <property type="match status" value="1"/>
</dbReference>
<keyword evidence="4" id="KW-0808">Transferase</keyword>
<sequence>MTSLDLSSLGLESVPPEVWELTQLTALDLSSNKLETTPFEGRLSTLPAEIGRLTRLTTLNVSFNGGMVLPPEIGELTQLTYLDLSHNGRLVLPAEIGKLTQLTTLYLTRNGLRALPAEIGKLTQLTTLYVNGNQLSALPESLGRLEQLTDLRLGGNPLVSPPPEIIAAGTASVVAFLAGVTRDPVQQWASKVLVVGQGRAGKTSLLRALRGEAFDPQEDSTHGLSVGTLAVPHPDPEHADVRMRLSTWDFGGQDIYHATHQFFLSERSLFLLVWDAQVGWEESRLHYWLDMIAARSPKAPVVLVATHLGPRPPDFPLSDLRLAYPSLMVKNLSVDSCTGEGLAELRTVVATVASQLPLMGTRWPRTWLEAADAVREHPENHVSVEQLRAIMSGRGVADPVHQDALATALHSLGDILYYPQEVGLEDLVVLRPQWVTSYISRVLDDQELDVRGYYGLFTQDHQRRIWADLDPEMRRHFVTMMERFDLSDRVPWCGVADQSVVVLGSAGALLGSSVG</sequence>
<dbReference type="SUPFAM" id="SSF52540">
    <property type="entry name" value="P-loop containing nucleoside triphosphate hydrolases"/>
    <property type="match status" value="1"/>
</dbReference>
<dbReference type="Proteomes" id="UP001592581">
    <property type="component" value="Unassembled WGS sequence"/>
</dbReference>
<dbReference type="EC" id="2.7.11.1" evidence="1"/>
<dbReference type="PANTHER" id="PTHR48051">
    <property type="match status" value="1"/>
</dbReference>
<reference evidence="12 13" key="1">
    <citation type="submission" date="2024-06" db="EMBL/GenBank/DDBJ databases">
        <authorList>
            <person name="Lee S.D."/>
        </authorList>
    </citation>
    <scope>NUCLEOTIDE SEQUENCE [LARGE SCALE GENOMIC DNA]</scope>
    <source>
        <strain evidence="12 13">N1-10</strain>
    </source>
</reference>
<evidence type="ECO:0000256" key="5">
    <source>
        <dbReference type="ARBA" id="ARBA00022737"/>
    </source>
</evidence>
<evidence type="ECO:0000256" key="8">
    <source>
        <dbReference type="ARBA" id="ARBA00022840"/>
    </source>
</evidence>
<comment type="caution">
    <text evidence="12">The sequence shown here is derived from an EMBL/GenBank/DDBJ whole genome shotgun (WGS) entry which is preliminary data.</text>
</comment>
<dbReference type="InterPro" id="IPR027417">
    <property type="entry name" value="P-loop_NTPase"/>
</dbReference>
<keyword evidence="5" id="KW-0677">Repeat</keyword>
<keyword evidence="6" id="KW-0547">Nucleotide-binding</keyword>
<evidence type="ECO:0000256" key="7">
    <source>
        <dbReference type="ARBA" id="ARBA00022777"/>
    </source>
</evidence>
<organism evidence="12 13">
    <name type="scientific">Streptacidiphilus jeojiensis</name>
    <dbReference type="NCBI Taxonomy" id="3229225"/>
    <lineage>
        <taxon>Bacteria</taxon>
        <taxon>Bacillati</taxon>
        <taxon>Actinomycetota</taxon>
        <taxon>Actinomycetes</taxon>
        <taxon>Kitasatosporales</taxon>
        <taxon>Streptomycetaceae</taxon>
        <taxon>Streptacidiphilus</taxon>
    </lineage>
</organism>
<dbReference type="InterPro" id="IPR032171">
    <property type="entry name" value="COR-A"/>
</dbReference>
<dbReference type="Pfam" id="PF16095">
    <property type="entry name" value="COR-A"/>
    <property type="match status" value="1"/>
</dbReference>
<keyword evidence="2" id="KW-0723">Serine/threonine-protein kinase</keyword>
<evidence type="ECO:0000256" key="1">
    <source>
        <dbReference type="ARBA" id="ARBA00012513"/>
    </source>
</evidence>
<dbReference type="SMART" id="SM00369">
    <property type="entry name" value="LRR_TYP"/>
    <property type="match status" value="4"/>
</dbReference>
<dbReference type="Gene3D" id="3.40.50.300">
    <property type="entry name" value="P-loop containing nucleotide triphosphate hydrolases"/>
    <property type="match status" value="1"/>
</dbReference>
<keyword evidence="3" id="KW-0433">Leucine-rich repeat</keyword>
<dbReference type="Pfam" id="PF00560">
    <property type="entry name" value="LRR_1"/>
    <property type="match status" value="1"/>
</dbReference>
<dbReference type="EMBL" id="JBEUKS010000007">
    <property type="protein sequence ID" value="MFC1440517.1"/>
    <property type="molecule type" value="Genomic_DNA"/>
</dbReference>
<gene>
    <name evidence="12" type="ORF">ABUW04_19865</name>
</gene>
<name>A0ABV6XQG4_9ACTN</name>
<evidence type="ECO:0000259" key="11">
    <source>
        <dbReference type="PROSITE" id="PS51424"/>
    </source>
</evidence>
<evidence type="ECO:0000256" key="9">
    <source>
        <dbReference type="ARBA" id="ARBA00047899"/>
    </source>
</evidence>
<dbReference type="InterPro" id="IPR050216">
    <property type="entry name" value="LRR_domain-containing"/>
</dbReference>
<accession>A0ABV6XQG4</accession>
<keyword evidence="13" id="KW-1185">Reference proteome</keyword>
<dbReference type="RefSeq" id="WP_380565999.1">
    <property type="nucleotide sequence ID" value="NZ_JBEUKS010000007.1"/>
</dbReference>
<evidence type="ECO:0000313" key="12">
    <source>
        <dbReference type="EMBL" id="MFC1440517.1"/>
    </source>
</evidence>
<keyword evidence="7" id="KW-0418">Kinase</keyword>
<dbReference type="InterPro" id="IPR036388">
    <property type="entry name" value="WH-like_DNA-bd_sf"/>
</dbReference>
<evidence type="ECO:0000313" key="13">
    <source>
        <dbReference type="Proteomes" id="UP001592581"/>
    </source>
</evidence>
<keyword evidence="8" id="KW-0067">ATP-binding</keyword>
<evidence type="ECO:0000256" key="10">
    <source>
        <dbReference type="ARBA" id="ARBA00048679"/>
    </source>
</evidence>
<dbReference type="InterPro" id="IPR001611">
    <property type="entry name" value="Leu-rich_rpt"/>
</dbReference>
<dbReference type="Gene3D" id="3.30.70.1390">
    <property type="entry name" value="ROC domain from the Parkinson's disease-associated leucine-rich repeat kinase 2"/>
    <property type="match status" value="1"/>
</dbReference>